<dbReference type="eggNOG" id="COG0589">
    <property type="taxonomic scope" value="Bacteria"/>
</dbReference>
<dbReference type="PRINTS" id="PR01438">
    <property type="entry name" value="UNVRSLSTRESS"/>
</dbReference>
<gene>
    <name evidence="3" type="ordered locus">Rfer_2148</name>
</gene>
<organism evidence="3 4">
    <name type="scientific">Albidiferax ferrireducens (strain ATCC BAA-621 / DSM 15236 / T118)</name>
    <name type="common">Rhodoferax ferrireducens</name>
    <dbReference type="NCBI Taxonomy" id="338969"/>
    <lineage>
        <taxon>Bacteria</taxon>
        <taxon>Pseudomonadati</taxon>
        <taxon>Pseudomonadota</taxon>
        <taxon>Betaproteobacteria</taxon>
        <taxon>Burkholderiales</taxon>
        <taxon>Comamonadaceae</taxon>
        <taxon>Rhodoferax</taxon>
    </lineage>
</organism>
<dbReference type="InterPro" id="IPR006015">
    <property type="entry name" value="Universal_stress_UspA"/>
</dbReference>
<dbReference type="Pfam" id="PF00582">
    <property type="entry name" value="Usp"/>
    <property type="match status" value="2"/>
</dbReference>
<dbReference type="EMBL" id="CP000267">
    <property type="protein sequence ID" value="ABD69872.1"/>
    <property type="molecule type" value="Genomic_DNA"/>
</dbReference>
<dbReference type="Gene3D" id="3.40.50.620">
    <property type="entry name" value="HUPs"/>
    <property type="match status" value="2"/>
</dbReference>
<evidence type="ECO:0000313" key="4">
    <source>
        <dbReference type="Proteomes" id="UP000008332"/>
    </source>
</evidence>
<keyword evidence="4" id="KW-1185">Reference proteome</keyword>
<dbReference type="PANTHER" id="PTHR46268:SF6">
    <property type="entry name" value="UNIVERSAL STRESS PROTEIN UP12"/>
    <property type="match status" value="1"/>
</dbReference>
<comment type="similarity">
    <text evidence="1">Belongs to the universal stress protein A family.</text>
</comment>
<dbReference type="CDD" id="cd00293">
    <property type="entry name" value="USP-like"/>
    <property type="match status" value="2"/>
</dbReference>
<evidence type="ECO:0000313" key="3">
    <source>
        <dbReference type="EMBL" id="ABD69872.1"/>
    </source>
</evidence>
<dbReference type="InterPro" id="IPR014729">
    <property type="entry name" value="Rossmann-like_a/b/a_fold"/>
</dbReference>
<dbReference type="STRING" id="338969.Rfer_2148"/>
<sequence length="293" mass="31060">MTPIRNIVVATDFSPGSNAAVDRAVLLAQTHGASLRLLHAFDVSAWHSLQGVFDPHRLAREPPPDVQIQRRLTEVAASLAAKTGLQVEARFTVGKAASAINAYVNAHDTALLVIGSRPEPGLLGLGSTASRLLRSPTCPVLTVRWGHARPYAKVLVAVDLGADAMRAATFAVAGFPAAQHHLVLALAPALERAAWLQALAQEELAGPHDSMRAQALRQLEQLALTLTRQTQHPVIAEVLEDSPARAILERAAALPADCVAVSHHGQGAGAERLLGSMAQQVLQHTLRDVLVVP</sequence>
<reference evidence="4" key="1">
    <citation type="submission" date="2006-02" db="EMBL/GenBank/DDBJ databases">
        <title>Complete sequence of chromosome of Rhodoferax ferrireducens DSM 15236.</title>
        <authorList>
            <person name="Copeland A."/>
            <person name="Lucas S."/>
            <person name="Lapidus A."/>
            <person name="Barry K."/>
            <person name="Detter J.C."/>
            <person name="Glavina del Rio T."/>
            <person name="Hammon N."/>
            <person name="Israni S."/>
            <person name="Pitluck S."/>
            <person name="Brettin T."/>
            <person name="Bruce D."/>
            <person name="Han C."/>
            <person name="Tapia R."/>
            <person name="Gilna P."/>
            <person name="Kiss H."/>
            <person name="Schmutz J."/>
            <person name="Larimer F."/>
            <person name="Land M."/>
            <person name="Kyrpides N."/>
            <person name="Ivanova N."/>
            <person name="Richardson P."/>
        </authorList>
    </citation>
    <scope>NUCLEOTIDE SEQUENCE [LARGE SCALE GENOMIC DNA]</scope>
    <source>
        <strain evidence="4">ATCC BAA-621 / DSM 15236 / T118</strain>
    </source>
</reference>
<dbReference type="OrthoDB" id="9792500at2"/>
<feature type="domain" description="UspA" evidence="2">
    <location>
        <begin position="151"/>
        <end position="293"/>
    </location>
</feature>
<name>Q21WI1_ALBFT</name>
<dbReference type="HOGENOM" id="CLU_049301_2_1_4"/>
<proteinExistence type="inferred from homology"/>
<dbReference type="InterPro" id="IPR006016">
    <property type="entry name" value="UspA"/>
</dbReference>
<accession>Q21WI1</accession>
<dbReference type="PANTHER" id="PTHR46268">
    <property type="entry name" value="STRESS RESPONSE PROTEIN NHAX"/>
    <property type="match status" value="1"/>
</dbReference>
<dbReference type="AlphaFoldDB" id="Q21WI1"/>
<dbReference type="RefSeq" id="WP_011464440.1">
    <property type="nucleotide sequence ID" value="NC_007908.1"/>
</dbReference>
<dbReference type="SUPFAM" id="SSF52402">
    <property type="entry name" value="Adenine nucleotide alpha hydrolases-like"/>
    <property type="match status" value="2"/>
</dbReference>
<dbReference type="KEGG" id="rfr:Rfer_2148"/>
<dbReference type="Proteomes" id="UP000008332">
    <property type="component" value="Chromosome"/>
</dbReference>
<protein>
    <submittedName>
        <fullName evidence="3">UspA</fullName>
    </submittedName>
</protein>
<feature type="domain" description="UspA" evidence="2">
    <location>
        <begin position="4"/>
        <end position="144"/>
    </location>
</feature>
<evidence type="ECO:0000259" key="2">
    <source>
        <dbReference type="Pfam" id="PF00582"/>
    </source>
</evidence>
<evidence type="ECO:0000256" key="1">
    <source>
        <dbReference type="ARBA" id="ARBA00008791"/>
    </source>
</evidence>